<keyword evidence="1" id="KW-0175">Coiled coil</keyword>
<accession>A0A2A8BSM4</accession>
<gene>
    <name evidence="2" type="ORF">CN611_07365</name>
</gene>
<dbReference type="RefSeq" id="WP_098102075.1">
    <property type="nucleotide sequence ID" value="NZ_NUDL01000020.1"/>
</dbReference>
<comment type="caution">
    <text evidence="2">The sequence shown here is derived from an EMBL/GenBank/DDBJ whole genome shotgun (WGS) entry which is preliminary data.</text>
</comment>
<dbReference type="EMBL" id="NUDL01000020">
    <property type="protein sequence ID" value="PEM57623.1"/>
    <property type="molecule type" value="Genomic_DNA"/>
</dbReference>
<evidence type="ECO:0000256" key="1">
    <source>
        <dbReference type="SAM" id="Coils"/>
    </source>
</evidence>
<proteinExistence type="predicted"/>
<protein>
    <submittedName>
        <fullName evidence="2">Uncharacterized protein</fullName>
    </submittedName>
</protein>
<evidence type="ECO:0000313" key="3">
    <source>
        <dbReference type="Proteomes" id="UP000220621"/>
    </source>
</evidence>
<sequence length="61" mass="7162">MKKSEQTLIQLEMERDKLEDELHKLEYHMVGLKSEKRNTGVKISEIKGRLGEIYTQLSESI</sequence>
<evidence type="ECO:0000313" key="2">
    <source>
        <dbReference type="EMBL" id="PEM57623.1"/>
    </source>
</evidence>
<reference evidence="2 3" key="1">
    <citation type="submission" date="2017-09" db="EMBL/GenBank/DDBJ databases">
        <title>Large-scale bioinformatics analysis of Bacillus genomes uncovers conserved roles of natural products in bacterial physiology.</title>
        <authorList>
            <consortium name="Agbiome Team Llc"/>
            <person name="Bleich R.M."/>
            <person name="Grubbs K.J."/>
            <person name="Santa Maria K.C."/>
            <person name="Allen S.E."/>
            <person name="Farag S."/>
            <person name="Shank E.A."/>
            <person name="Bowers A."/>
        </authorList>
    </citation>
    <scope>NUCLEOTIDE SEQUENCE [LARGE SCALE GENOMIC DNA]</scope>
    <source>
        <strain evidence="2 3">AFS010764</strain>
    </source>
</reference>
<name>A0A2A8BSM4_9BACI</name>
<feature type="coiled-coil region" evidence="1">
    <location>
        <begin position="1"/>
        <end position="35"/>
    </location>
</feature>
<organism evidence="2 3">
    <name type="scientific">Bacillus wiedmannii</name>
    <dbReference type="NCBI Taxonomy" id="1890302"/>
    <lineage>
        <taxon>Bacteria</taxon>
        <taxon>Bacillati</taxon>
        <taxon>Bacillota</taxon>
        <taxon>Bacilli</taxon>
        <taxon>Bacillales</taxon>
        <taxon>Bacillaceae</taxon>
        <taxon>Bacillus</taxon>
        <taxon>Bacillus cereus group</taxon>
    </lineage>
</organism>
<dbReference type="Proteomes" id="UP000220621">
    <property type="component" value="Unassembled WGS sequence"/>
</dbReference>
<dbReference type="AlphaFoldDB" id="A0A2A8BSM4"/>